<feature type="chain" id="PRO_5023042971" description="DUF5683 domain-containing protein" evidence="2">
    <location>
        <begin position="22"/>
        <end position="223"/>
    </location>
</feature>
<dbReference type="EMBL" id="CP042435">
    <property type="protein sequence ID" value="QEC67385.1"/>
    <property type="molecule type" value="Genomic_DNA"/>
</dbReference>
<evidence type="ECO:0000256" key="2">
    <source>
        <dbReference type="SAM" id="SignalP"/>
    </source>
</evidence>
<keyword evidence="5" id="KW-1185">Reference proteome</keyword>
<dbReference type="AlphaFoldDB" id="A0A5B8V890"/>
<evidence type="ECO:0000256" key="1">
    <source>
        <dbReference type="SAM" id="Phobius"/>
    </source>
</evidence>
<feature type="transmembrane region" description="Helical" evidence="1">
    <location>
        <begin position="158"/>
        <end position="180"/>
    </location>
</feature>
<gene>
    <name evidence="4" type="ORF">FRZ67_08775</name>
</gene>
<organism evidence="4 5">
    <name type="scientific">Panacibacter ginsenosidivorans</name>
    <dbReference type="NCBI Taxonomy" id="1813871"/>
    <lineage>
        <taxon>Bacteria</taxon>
        <taxon>Pseudomonadati</taxon>
        <taxon>Bacteroidota</taxon>
        <taxon>Chitinophagia</taxon>
        <taxon>Chitinophagales</taxon>
        <taxon>Chitinophagaceae</taxon>
        <taxon>Panacibacter</taxon>
    </lineage>
</organism>
<sequence length="223" mass="25445">MLLKKIIIPFFISFIVTSLYAQNDKQQLASTSIMDTSIKIKTDTAIVAKDSVPVKDTLLKKKHDPAKATRRSAIIPGWGQAYNRQYWKIPLVYAALGITAGTYVYNDKWYKRTRDAYSIVINGDTANYDQIDPKLKGLVDYPQSLQFYRNDFRKNRDYSVLFFLLAWGLNVVDATVFGHLKDFDVSDDLSMHIKPTYNFSTKTPGLGVAFNLKNPQRKVLPAF</sequence>
<dbReference type="OrthoDB" id="9813910at2"/>
<feature type="signal peptide" evidence="2">
    <location>
        <begin position="1"/>
        <end position="21"/>
    </location>
</feature>
<dbReference type="Proteomes" id="UP000321533">
    <property type="component" value="Chromosome"/>
</dbReference>
<keyword evidence="1" id="KW-0472">Membrane</keyword>
<keyword evidence="1" id="KW-1133">Transmembrane helix</keyword>
<feature type="domain" description="DUF5683" evidence="3">
    <location>
        <begin position="62"/>
        <end position="212"/>
    </location>
</feature>
<dbReference type="RefSeq" id="WP_147189192.1">
    <property type="nucleotide sequence ID" value="NZ_CP042435.1"/>
</dbReference>
<evidence type="ECO:0000313" key="5">
    <source>
        <dbReference type="Proteomes" id="UP000321533"/>
    </source>
</evidence>
<keyword evidence="1" id="KW-0812">Transmembrane</keyword>
<dbReference type="Pfam" id="PF18935">
    <property type="entry name" value="DUF5683"/>
    <property type="match status" value="1"/>
</dbReference>
<evidence type="ECO:0000259" key="3">
    <source>
        <dbReference type="Pfam" id="PF18935"/>
    </source>
</evidence>
<name>A0A5B8V890_9BACT</name>
<evidence type="ECO:0000313" key="4">
    <source>
        <dbReference type="EMBL" id="QEC67385.1"/>
    </source>
</evidence>
<proteinExistence type="predicted"/>
<feature type="transmembrane region" description="Helical" evidence="1">
    <location>
        <begin position="86"/>
        <end position="105"/>
    </location>
</feature>
<protein>
    <recommendedName>
        <fullName evidence="3">DUF5683 domain-containing protein</fullName>
    </recommendedName>
</protein>
<dbReference type="KEGG" id="pgin:FRZ67_08775"/>
<reference evidence="4 5" key="1">
    <citation type="journal article" date="2016" name="Int. J. Syst. Evol. Microbiol.">
        <title>Panacibacter ginsenosidivorans gen. nov., sp. nov., with ginsenoside converting activity isolated from soil of a ginseng field.</title>
        <authorList>
            <person name="Siddiqi M.Z."/>
            <person name="Muhammad Shafi S."/>
            <person name="Choi K.D."/>
            <person name="Im W.T."/>
        </authorList>
    </citation>
    <scope>NUCLEOTIDE SEQUENCE [LARGE SCALE GENOMIC DNA]</scope>
    <source>
        <strain evidence="4 5">Gsoil1550</strain>
    </source>
</reference>
<dbReference type="InterPro" id="IPR043738">
    <property type="entry name" value="DUF5683"/>
</dbReference>
<accession>A0A5B8V890</accession>
<keyword evidence="2" id="KW-0732">Signal</keyword>